<sequence length="105" mass="12096">MTNLEQNLVTQASLDLEYVAANLPDDDIKPAQPTEAELEALRHYAELYLWLRERTWYVDAAANALGLIKPRRAWSDPPPKPDWDEVEEALEALMSDKSDYESDYE</sequence>
<dbReference type="Proteomes" id="UP000616499">
    <property type="component" value="Unassembled WGS sequence"/>
</dbReference>
<organism evidence="1 2">
    <name type="scientific">Pseudomonas asuensis</name>
    <dbReference type="NCBI Taxonomy" id="1825787"/>
    <lineage>
        <taxon>Bacteria</taxon>
        <taxon>Pseudomonadati</taxon>
        <taxon>Pseudomonadota</taxon>
        <taxon>Gammaproteobacteria</taxon>
        <taxon>Pseudomonadales</taxon>
        <taxon>Pseudomonadaceae</taxon>
        <taxon>Pseudomonas</taxon>
    </lineage>
</organism>
<proteinExistence type="predicted"/>
<dbReference type="RefSeq" id="WP_188867925.1">
    <property type="nucleotide sequence ID" value="NZ_BMNW01000011.1"/>
</dbReference>
<reference evidence="2" key="1">
    <citation type="journal article" date="2019" name="Int. J. Syst. Evol. Microbiol.">
        <title>The Global Catalogue of Microorganisms (GCM) 10K type strain sequencing project: providing services to taxonomists for standard genome sequencing and annotation.</title>
        <authorList>
            <consortium name="The Broad Institute Genomics Platform"/>
            <consortium name="The Broad Institute Genome Sequencing Center for Infectious Disease"/>
            <person name="Wu L."/>
            <person name="Ma J."/>
        </authorList>
    </citation>
    <scope>NUCLEOTIDE SEQUENCE [LARGE SCALE GENOMIC DNA]</scope>
    <source>
        <strain evidence="2">JCM 13501</strain>
    </source>
</reference>
<comment type="caution">
    <text evidence="1">The sequence shown here is derived from an EMBL/GenBank/DDBJ whole genome shotgun (WGS) entry which is preliminary data.</text>
</comment>
<gene>
    <name evidence="1" type="ORF">GCM10009425_40220</name>
</gene>
<dbReference type="EMBL" id="BMNW01000011">
    <property type="protein sequence ID" value="GGM25427.1"/>
    <property type="molecule type" value="Genomic_DNA"/>
</dbReference>
<evidence type="ECO:0000313" key="1">
    <source>
        <dbReference type="EMBL" id="GGM25427.1"/>
    </source>
</evidence>
<keyword evidence="2" id="KW-1185">Reference proteome</keyword>
<evidence type="ECO:0000313" key="2">
    <source>
        <dbReference type="Proteomes" id="UP000616499"/>
    </source>
</evidence>
<accession>A0ABQ2H1C7</accession>
<name>A0ABQ2H1C7_9PSED</name>
<protein>
    <submittedName>
        <fullName evidence="1">Uncharacterized protein</fullName>
    </submittedName>
</protein>